<evidence type="ECO:0000256" key="4">
    <source>
        <dbReference type="ARBA" id="ARBA00022729"/>
    </source>
</evidence>
<gene>
    <name evidence="6" type="ORF">PHPALM_18640</name>
</gene>
<protein>
    <recommendedName>
        <fullName evidence="5">RxLR effector protein</fullName>
    </recommendedName>
</protein>
<comment type="subcellular location">
    <subcellularLocation>
        <location evidence="1 5">Secreted</location>
    </subcellularLocation>
</comment>
<reference evidence="6 7" key="1">
    <citation type="journal article" date="2017" name="Genome Biol. Evol.">
        <title>Phytophthora megakarya and P. palmivora, closely related causal agents of cacao black pod rot, underwent increases in genome sizes and gene numbers by different mechanisms.</title>
        <authorList>
            <person name="Ali S.S."/>
            <person name="Shao J."/>
            <person name="Lary D.J."/>
            <person name="Kronmiller B."/>
            <person name="Shen D."/>
            <person name="Strem M.D."/>
            <person name="Amoako-Attah I."/>
            <person name="Akrofi A.Y."/>
            <person name="Begoude B.A."/>
            <person name="Ten Hoopen G.M."/>
            <person name="Coulibaly K."/>
            <person name="Kebe B.I."/>
            <person name="Melnick R.L."/>
            <person name="Guiltinan M.J."/>
            <person name="Tyler B.M."/>
            <person name="Meinhardt L.W."/>
            <person name="Bailey B.A."/>
        </authorList>
    </citation>
    <scope>NUCLEOTIDE SEQUENCE [LARGE SCALE GENOMIC DNA]</scope>
    <source>
        <strain evidence="7">sbr112.9</strain>
    </source>
</reference>
<comment type="caution">
    <text evidence="6">The sequence shown here is derived from an EMBL/GenBank/DDBJ whole genome shotgun (WGS) entry which is preliminary data.</text>
</comment>
<keyword evidence="3 5" id="KW-0964">Secreted</keyword>
<evidence type="ECO:0000256" key="3">
    <source>
        <dbReference type="ARBA" id="ARBA00022525"/>
    </source>
</evidence>
<name>A0A2P4XJ80_9STRA</name>
<dbReference type="InterPro" id="IPR031825">
    <property type="entry name" value="RXLR"/>
</dbReference>
<dbReference type="Pfam" id="PF16810">
    <property type="entry name" value="RXLR"/>
    <property type="match status" value="1"/>
</dbReference>
<dbReference type="AlphaFoldDB" id="A0A2P4XJ80"/>
<sequence length="136" mass="15193">MTRRYFVTLLVAVVLLANIEPISSFEPTSADYPTVTIRSFTNQYNGVTPKRLLRRYREDEEERTIAGDTISGLATKLKDSASTLAKKMVGMNQYEVQVVSNLNLGRVADTLTTSGLTKLADDIQQLNSKHIIKRSL</sequence>
<accession>A0A2P4XJ80</accession>
<organism evidence="6 7">
    <name type="scientific">Phytophthora palmivora</name>
    <dbReference type="NCBI Taxonomy" id="4796"/>
    <lineage>
        <taxon>Eukaryota</taxon>
        <taxon>Sar</taxon>
        <taxon>Stramenopiles</taxon>
        <taxon>Oomycota</taxon>
        <taxon>Peronosporomycetes</taxon>
        <taxon>Peronosporales</taxon>
        <taxon>Peronosporaceae</taxon>
        <taxon>Phytophthora</taxon>
    </lineage>
</organism>
<dbReference type="EMBL" id="NCKW01010040">
    <property type="protein sequence ID" value="POM65615.1"/>
    <property type="molecule type" value="Genomic_DNA"/>
</dbReference>
<comment type="function">
    <text evidence="5">Effector that suppresses plant defense responses during pathogen infection.</text>
</comment>
<keyword evidence="7" id="KW-1185">Reference proteome</keyword>
<evidence type="ECO:0000313" key="7">
    <source>
        <dbReference type="Proteomes" id="UP000237271"/>
    </source>
</evidence>
<proteinExistence type="inferred from homology"/>
<comment type="similarity">
    <text evidence="2 5">Belongs to the RxLR effector family.</text>
</comment>
<evidence type="ECO:0000256" key="2">
    <source>
        <dbReference type="ARBA" id="ARBA00010400"/>
    </source>
</evidence>
<feature type="chain" id="PRO_5044984150" description="RxLR effector protein" evidence="5">
    <location>
        <begin position="25"/>
        <end position="136"/>
    </location>
</feature>
<keyword evidence="4 5" id="KW-0732">Signal</keyword>
<evidence type="ECO:0000256" key="5">
    <source>
        <dbReference type="RuleBase" id="RU367124"/>
    </source>
</evidence>
<evidence type="ECO:0000256" key="1">
    <source>
        <dbReference type="ARBA" id="ARBA00004613"/>
    </source>
</evidence>
<dbReference type="Proteomes" id="UP000237271">
    <property type="component" value="Unassembled WGS sequence"/>
</dbReference>
<comment type="domain">
    <text evidence="5">The RxLR-dEER motif acts to carry the protein into the host cell cytoplasm through binding to cell surface phosphatidylinositol-3-phosphate.</text>
</comment>
<evidence type="ECO:0000313" key="6">
    <source>
        <dbReference type="EMBL" id="POM65615.1"/>
    </source>
</evidence>
<feature type="signal peptide" evidence="5">
    <location>
        <begin position="1"/>
        <end position="24"/>
    </location>
</feature>